<sequence>MHATTPGTDDQGGRTEDVTFTWDDAQAERVHLTMNRVTDKADYERGLMHRVPGTDTWPLTLRLPTALRASYGFTPLGAGE</sequence>
<protein>
    <submittedName>
        <fullName evidence="3">DUF3327 domain-containing protein</fullName>
    </submittedName>
</protein>
<evidence type="ECO:0000313" key="4">
    <source>
        <dbReference type="Proteomes" id="UP000325957"/>
    </source>
</evidence>
<evidence type="ECO:0000313" key="3">
    <source>
        <dbReference type="EMBL" id="KAA9394964.1"/>
    </source>
</evidence>
<feature type="domain" description="Enterochelin esterase N-terminal" evidence="2">
    <location>
        <begin position="18"/>
        <end position="75"/>
    </location>
</feature>
<dbReference type="GO" id="GO:0006826">
    <property type="term" value="P:iron ion transport"/>
    <property type="evidence" value="ECO:0007669"/>
    <property type="project" value="InterPro"/>
</dbReference>
<accession>A0A5J5KZ64</accession>
<evidence type="ECO:0000259" key="2">
    <source>
        <dbReference type="Pfam" id="PF11806"/>
    </source>
</evidence>
<dbReference type="InterPro" id="IPR021764">
    <property type="entry name" value="Enterochelin_esterase_N"/>
</dbReference>
<keyword evidence="4" id="KW-1185">Reference proteome</keyword>
<name>A0A5J5KZ64_9MICC</name>
<dbReference type="Proteomes" id="UP000325957">
    <property type="component" value="Unassembled WGS sequence"/>
</dbReference>
<dbReference type="Pfam" id="PF11806">
    <property type="entry name" value="Enterochelin_N"/>
    <property type="match status" value="1"/>
</dbReference>
<evidence type="ECO:0000256" key="1">
    <source>
        <dbReference type="ARBA" id="ARBA00024201"/>
    </source>
</evidence>
<comment type="similarity">
    <text evidence="1">Belongs to the Fes family.</text>
</comment>
<dbReference type="InterPro" id="IPR013783">
    <property type="entry name" value="Ig-like_fold"/>
</dbReference>
<gene>
    <name evidence="3" type="ORF">FCK90_03355</name>
</gene>
<dbReference type="SUPFAM" id="SSF81296">
    <property type="entry name" value="E set domains"/>
    <property type="match status" value="1"/>
</dbReference>
<dbReference type="GO" id="GO:0005737">
    <property type="term" value="C:cytoplasm"/>
    <property type="evidence" value="ECO:0007669"/>
    <property type="project" value="InterPro"/>
</dbReference>
<dbReference type="Gene3D" id="2.60.40.10">
    <property type="entry name" value="Immunoglobulins"/>
    <property type="match status" value="1"/>
</dbReference>
<dbReference type="RefSeq" id="WP_158032889.1">
    <property type="nucleotide sequence ID" value="NZ_ML708612.1"/>
</dbReference>
<dbReference type="GO" id="GO:0005506">
    <property type="term" value="F:iron ion binding"/>
    <property type="evidence" value="ECO:0007669"/>
    <property type="project" value="InterPro"/>
</dbReference>
<dbReference type="OrthoDB" id="9775130at2"/>
<dbReference type="GO" id="GO:0008849">
    <property type="term" value="F:enterochelin esterase activity"/>
    <property type="evidence" value="ECO:0007669"/>
    <property type="project" value="InterPro"/>
</dbReference>
<dbReference type="GO" id="GO:0005975">
    <property type="term" value="P:carbohydrate metabolic process"/>
    <property type="evidence" value="ECO:0007669"/>
    <property type="project" value="UniProtKB-ARBA"/>
</dbReference>
<proteinExistence type="inferred from homology"/>
<dbReference type="AlphaFoldDB" id="A0A5J5KZ64"/>
<reference evidence="3 4" key="1">
    <citation type="submission" date="2019-05" db="EMBL/GenBank/DDBJ databases">
        <title>Kocuria coralli sp. nov., a novel actinobacterium isolated from coral reef seawater.</title>
        <authorList>
            <person name="Li J."/>
        </authorList>
    </citation>
    <scope>NUCLEOTIDE SEQUENCE [LARGE SCALE GENOMIC DNA]</scope>
    <source>
        <strain evidence="3 4">SCSIO 13007</strain>
    </source>
</reference>
<dbReference type="InterPro" id="IPR014756">
    <property type="entry name" value="Ig_E-set"/>
</dbReference>
<organism evidence="3 4">
    <name type="scientific">Kocuria coralli</name>
    <dbReference type="NCBI Taxonomy" id="1461025"/>
    <lineage>
        <taxon>Bacteria</taxon>
        <taxon>Bacillati</taxon>
        <taxon>Actinomycetota</taxon>
        <taxon>Actinomycetes</taxon>
        <taxon>Micrococcales</taxon>
        <taxon>Micrococcaceae</taxon>
        <taxon>Kocuria</taxon>
    </lineage>
</organism>
<dbReference type="EMBL" id="SZWF01000003">
    <property type="protein sequence ID" value="KAA9394964.1"/>
    <property type="molecule type" value="Genomic_DNA"/>
</dbReference>
<comment type="caution">
    <text evidence="3">The sequence shown here is derived from an EMBL/GenBank/DDBJ whole genome shotgun (WGS) entry which is preliminary data.</text>
</comment>